<dbReference type="OMA" id="PNTHIER"/>
<feature type="region of interest" description="Disordered" evidence="1">
    <location>
        <begin position="606"/>
        <end position="786"/>
    </location>
</feature>
<dbReference type="OrthoDB" id="4851482at2759"/>
<sequence length="832" mass="91316">MEGYRLSQMGRHPGGAGNTQQAMNDQSRVFAGLRGQGFAFRATPNHEMSLTPGFGRRANVSADSFSPIPSGSTGFAPSFRSNSWVPGSCYPSFNQHAPRQHNQPHSDLQQALFSGPMQKQDSISVCQSVSALGFAQFGDQASFTDPITLPSQSQLLDFSDVGESGNGQSSAGAAPMAQTDSQFLSGFDDDLRLLGEPYLSMHKDPVEGFPCYSSSADFDEETLLSAIINDSPEPNYDTHHAGFNGGHMNHQNQLGHARTSPEAPALTSDGLCPNINPGPQHSDGGELGGFDYELPIPNCEQNGAAEQSLVDGQSEKIPHRLIQHPGDGQPGINDIERSSPNDSKHETGDQEKSNNEDHGEISQAEEIEDNGYAFDDTAEDDDAFDNTVDSEDIRPLAQAAKLSFDIFVANKELGNSTAIKASYKSWRTNDHEMTKKYLLWKLSEKNNNLERPTKYNGLEQAREALRRKDLDLDPANDTTIPRTDRAKQAAVAELVKAMKSCSRAQGEKDAVESWRSKSAEHADLIELRCWEILEDSINVHVLGQVTGFPSLDVEHKNMGKDGSRRTDKSMHKTFADRLVSIHQTLRLRKALCKNLLDPTRLQKFVHAPDAEDKSSASNQKTNKKRGENLKEFNEIKEKVRRSSENSPQQHFEGVPSSSTPNEPKGKPKGTSPRKCRSSRGSSRSQNKHTGDRASPQTPGNSELGHGHSPAENFKEPPSAKLSQPPAQAQVDTLQISQSLSGRTSSYPSTKLDADADHAQTSTSRPRNRVGSNCKKPASTQPSQTSEIQYRFAENITLDGQQRQIQQGRIDQSRKRALEETGQHPTTIKKRCV</sequence>
<dbReference type="Proteomes" id="UP000054771">
    <property type="component" value="Unassembled WGS sequence"/>
</dbReference>
<evidence type="ECO:0000313" key="2">
    <source>
        <dbReference type="EMBL" id="CEL09436.1"/>
    </source>
</evidence>
<dbReference type="AlphaFoldDB" id="A0A0U5CG35"/>
<evidence type="ECO:0000313" key="3">
    <source>
        <dbReference type="Proteomes" id="UP000054771"/>
    </source>
</evidence>
<feature type="region of interest" description="Disordered" evidence="1">
    <location>
        <begin position="320"/>
        <end position="361"/>
    </location>
</feature>
<feature type="compositionally biased region" description="Basic and acidic residues" evidence="1">
    <location>
        <begin position="334"/>
        <end position="360"/>
    </location>
</feature>
<proteinExistence type="predicted"/>
<keyword evidence="3" id="KW-1185">Reference proteome</keyword>
<feature type="compositionally biased region" description="Polar residues" evidence="1">
    <location>
        <begin position="644"/>
        <end position="661"/>
    </location>
</feature>
<feature type="region of interest" description="Disordered" evidence="1">
    <location>
        <begin position="247"/>
        <end position="298"/>
    </location>
</feature>
<evidence type="ECO:0000256" key="1">
    <source>
        <dbReference type="SAM" id="MobiDB-lite"/>
    </source>
</evidence>
<feature type="compositionally biased region" description="Basic and acidic residues" evidence="1">
    <location>
        <begin position="624"/>
        <end position="643"/>
    </location>
</feature>
<gene>
    <name evidence="2" type="ORF">ASPCAL12571</name>
</gene>
<dbReference type="EMBL" id="CDMC01000014">
    <property type="protein sequence ID" value="CEL09436.1"/>
    <property type="molecule type" value="Genomic_DNA"/>
</dbReference>
<feature type="compositionally biased region" description="Low complexity" evidence="1">
    <location>
        <begin position="798"/>
        <end position="809"/>
    </location>
</feature>
<organism evidence="2 3">
    <name type="scientific">Aspergillus calidoustus</name>
    <dbReference type="NCBI Taxonomy" id="454130"/>
    <lineage>
        <taxon>Eukaryota</taxon>
        <taxon>Fungi</taxon>
        <taxon>Dikarya</taxon>
        <taxon>Ascomycota</taxon>
        <taxon>Pezizomycotina</taxon>
        <taxon>Eurotiomycetes</taxon>
        <taxon>Eurotiomycetidae</taxon>
        <taxon>Eurotiales</taxon>
        <taxon>Aspergillaceae</taxon>
        <taxon>Aspergillus</taxon>
        <taxon>Aspergillus subgen. Nidulantes</taxon>
    </lineage>
</organism>
<feature type="compositionally biased region" description="Basic and acidic residues" evidence="1">
    <location>
        <begin position="810"/>
        <end position="821"/>
    </location>
</feature>
<name>A0A0U5CG35_ASPCI</name>
<feature type="compositionally biased region" description="Polar residues" evidence="1">
    <location>
        <begin position="777"/>
        <end position="786"/>
    </location>
</feature>
<feature type="compositionally biased region" description="Polar residues" evidence="1">
    <location>
        <begin position="720"/>
        <end position="748"/>
    </location>
</feature>
<accession>A0A0U5CG35</accession>
<feature type="region of interest" description="Disordered" evidence="1">
    <location>
        <begin position="1"/>
        <end position="22"/>
    </location>
</feature>
<protein>
    <submittedName>
        <fullName evidence="2">Uncharacterized protein</fullName>
    </submittedName>
</protein>
<feature type="region of interest" description="Disordered" evidence="1">
    <location>
        <begin position="798"/>
        <end position="832"/>
    </location>
</feature>
<reference evidence="3" key="1">
    <citation type="journal article" date="2016" name="Genome Announc.">
        <title>Draft genome sequences of fungus Aspergillus calidoustus.</title>
        <authorList>
            <person name="Horn F."/>
            <person name="Linde J."/>
            <person name="Mattern D.J."/>
            <person name="Walther G."/>
            <person name="Guthke R."/>
            <person name="Scherlach K."/>
            <person name="Martin K."/>
            <person name="Brakhage A.A."/>
            <person name="Petzke L."/>
            <person name="Valiante V."/>
        </authorList>
    </citation>
    <scope>NUCLEOTIDE SEQUENCE [LARGE SCALE GENOMIC DNA]</scope>
    <source>
        <strain evidence="3">SF006504</strain>
    </source>
</reference>